<evidence type="ECO:0000259" key="2">
    <source>
        <dbReference type="Pfam" id="PF13837"/>
    </source>
</evidence>
<feature type="compositionally biased region" description="Polar residues" evidence="1">
    <location>
        <begin position="81"/>
        <end position="90"/>
    </location>
</feature>
<gene>
    <name evidence="3" type="ORF">UY3_08689</name>
</gene>
<feature type="region of interest" description="Disordered" evidence="1">
    <location>
        <begin position="80"/>
        <end position="134"/>
    </location>
</feature>
<dbReference type="EMBL" id="KB533688">
    <property type="protein sequence ID" value="EMP34184.1"/>
    <property type="molecule type" value="Genomic_DNA"/>
</dbReference>
<dbReference type="Pfam" id="PF13837">
    <property type="entry name" value="Myb_DNA-bind_4"/>
    <property type="match status" value="1"/>
</dbReference>
<sequence>MATALEKSSAKRSASWPREHHQILVNLWREVSKQFDFSRSPQYAHAYQQRAKLAAWGIHRTGDQCRTQIKTNYWKARDANHTSGNMQSSCPLHEESHEGLGTVPSTEPPAFHNSLASQDGNPLAPEPITGPEGSQLALPEQLQATLDPYSEELFDAPLAELPATEPASEKQEAEVASEPGPFRDKWLNSGFTKIVQSTESHNNADSVDDTGTQTCL</sequence>
<organism evidence="3 4">
    <name type="scientific">Chelonia mydas</name>
    <name type="common">Green sea-turtle</name>
    <name type="synonym">Chelonia agassizi</name>
    <dbReference type="NCBI Taxonomy" id="8469"/>
    <lineage>
        <taxon>Eukaryota</taxon>
        <taxon>Metazoa</taxon>
        <taxon>Chordata</taxon>
        <taxon>Craniata</taxon>
        <taxon>Vertebrata</taxon>
        <taxon>Euteleostomi</taxon>
        <taxon>Archelosauria</taxon>
        <taxon>Testudinata</taxon>
        <taxon>Testudines</taxon>
        <taxon>Cryptodira</taxon>
        <taxon>Durocryptodira</taxon>
        <taxon>Americhelydia</taxon>
        <taxon>Chelonioidea</taxon>
        <taxon>Cheloniidae</taxon>
        <taxon>Chelonia</taxon>
    </lineage>
</organism>
<feature type="region of interest" description="Disordered" evidence="1">
    <location>
        <begin position="164"/>
        <end position="185"/>
    </location>
</feature>
<evidence type="ECO:0000256" key="1">
    <source>
        <dbReference type="SAM" id="MobiDB-lite"/>
    </source>
</evidence>
<accession>M7BAJ6</accession>
<keyword evidence="4" id="KW-1185">Reference proteome</keyword>
<proteinExistence type="predicted"/>
<feature type="region of interest" description="Disordered" evidence="1">
    <location>
        <begin position="197"/>
        <end position="216"/>
    </location>
</feature>
<name>M7BAJ6_CHEMY</name>
<evidence type="ECO:0000313" key="3">
    <source>
        <dbReference type="EMBL" id="EMP34184.1"/>
    </source>
</evidence>
<reference evidence="4" key="1">
    <citation type="journal article" date="2013" name="Nat. Genet.">
        <title>The draft genomes of soft-shell turtle and green sea turtle yield insights into the development and evolution of the turtle-specific body plan.</title>
        <authorList>
            <person name="Wang Z."/>
            <person name="Pascual-Anaya J."/>
            <person name="Zadissa A."/>
            <person name="Li W."/>
            <person name="Niimura Y."/>
            <person name="Huang Z."/>
            <person name="Li C."/>
            <person name="White S."/>
            <person name="Xiong Z."/>
            <person name="Fang D."/>
            <person name="Wang B."/>
            <person name="Ming Y."/>
            <person name="Chen Y."/>
            <person name="Zheng Y."/>
            <person name="Kuraku S."/>
            <person name="Pignatelli M."/>
            <person name="Herrero J."/>
            <person name="Beal K."/>
            <person name="Nozawa M."/>
            <person name="Li Q."/>
            <person name="Wang J."/>
            <person name="Zhang H."/>
            <person name="Yu L."/>
            <person name="Shigenobu S."/>
            <person name="Wang J."/>
            <person name="Liu J."/>
            <person name="Flicek P."/>
            <person name="Searle S."/>
            <person name="Wang J."/>
            <person name="Kuratani S."/>
            <person name="Yin Y."/>
            <person name="Aken B."/>
            <person name="Zhang G."/>
            <person name="Irie N."/>
        </authorList>
    </citation>
    <scope>NUCLEOTIDE SEQUENCE [LARGE SCALE GENOMIC DNA]</scope>
</reference>
<dbReference type="Proteomes" id="UP000031443">
    <property type="component" value="Unassembled WGS sequence"/>
</dbReference>
<protein>
    <recommendedName>
        <fullName evidence="2">Myb/SANT-like DNA-binding domain-containing protein</fullName>
    </recommendedName>
</protein>
<dbReference type="AlphaFoldDB" id="M7BAJ6"/>
<evidence type="ECO:0000313" key="4">
    <source>
        <dbReference type="Proteomes" id="UP000031443"/>
    </source>
</evidence>
<feature type="domain" description="Myb/SANT-like DNA-binding" evidence="2">
    <location>
        <begin position="15"/>
        <end position="97"/>
    </location>
</feature>
<dbReference type="InterPro" id="IPR044822">
    <property type="entry name" value="Myb_DNA-bind_4"/>
</dbReference>